<dbReference type="EMBL" id="CAFABA010000081">
    <property type="protein sequence ID" value="CAB4833759.1"/>
    <property type="molecule type" value="Genomic_DNA"/>
</dbReference>
<dbReference type="Pfam" id="PF12850">
    <property type="entry name" value="Metallophos_2"/>
    <property type="match status" value="1"/>
</dbReference>
<dbReference type="InterPro" id="IPR029052">
    <property type="entry name" value="Metallo-depent_PP-like"/>
</dbReference>
<accession>A0A6J7ANZ9</accession>
<dbReference type="EMBL" id="CAFBOS010000169">
    <property type="protein sequence ID" value="CAB5012420.1"/>
    <property type="molecule type" value="Genomic_DNA"/>
</dbReference>
<dbReference type="Gene3D" id="3.60.21.10">
    <property type="match status" value="1"/>
</dbReference>
<evidence type="ECO:0000313" key="3">
    <source>
        <dbReference type="EMBL" id="CAB5012420.1"/>
    </source>
</evidence>
<feature type="domain" description="Calcineurin-like phosphoesterase" evidence="1">
    <location>
        <begin position="36"/>
        <end position="110"/>
    </location>
</feature>
<proteinExistence type="predicted"/>
<name>A0A6J7ANZ9_9ZZZZ</name>
<sequence length="127" mass="14030">MGSVVRALVLADTHVSEGSTRQLPDQVWAAMSDVDVVLADVPIALVHETGTTAGRERRMQKWFPDARVVIFGHSHMPCNRWVDRQLLFNPGSSTWKRTAPSHTYGVLEFAAGEVVLHEIVAIAQRTA</sequence>
<evidence type="ECO:0000259" key="1">
    <source>
        <dbReference type="Pfam" id="PF12850"/>
    </source>
</evidence>
<reference evidence="2" key="1">
    <citation type="submission" date="2020-05" db="EMBL/GenBank/DDBJ databases">
        <authorList>
            <person name="Chiriac C."/>
            <person name="Salcher M."/>
            <person name="Ghai R."/>
            <person name="Kavagutti S V."/>
        </authorList>
    </citation>
    <scope>NUCLEOTIDE SEQUENCE</scope>
</reference>
<dbReference type="SUPFAM" id="SSF56300">
    <property type="entry name" value="Metallo-dependent phosphatases"/>
    <property type="match status" value="1"/>
</dbReference>
<dbReference type="AlphaFoldDB" id="A0A6J7ANZ9"/>
<protein>
    <submittedName>
        <fullName evidence="2">Unannotated protein</fullName>
    </submittedName>
</protein>
<organism evidence="2">
    <name type="scientific">freshwater metagenome</name>
    <dbReference type="NCBI Taxonomy" id="449393"/>
    <lineage>
        <taxon>unclassified sequences</taxon>
        <taxon>metagenomes</taxon>
        <taxon>ecological metagenomes</taxon>
    </lineage>
</organism>
<gene>
    <name evidence="2" type="ORF">UFOPK3139_01876</name>
    <name evidence="3" type="ORF">UFOPK3967_02313</name>
</gene>
<evidence type="ECO:0000313" key="2">
    <source>
        <dbReference type="EMBL" id="CAB4833759.1"/>
    </source>
</evidence>
<dbReference type="InterPro" id="IPR024654">
    <property type="entry name" value="Calcineurin-like_PHP_lpxH"/>
</dbReference>